<dbReference type="Proteomes" id="UP000321532">
    <property type="component" value="Unassembled WGS sequence"/>
</dbReference>
<feature type="signal peptide" evidence="1">
    <location>
        <begin position="1"/>
        <end position="23"/>
    </location>
</feature>
<comment type="caution">
    <text evidence="2">The sequence shown here is derived from an EMBL/GenBank/DDBJ whole genome shotgun (WGS) entry which is preliminary data.</text>
</comment>
<feature type="chain" id="PRO_5021862222" evidence="1">
    <location>
        <begin position="24"/>
        <end position="137"/>
    </location>
</feature>
<evidence type="ECO:0000313" key="3">
    <source>
        <dbReference type="Proteomes" id="UP000321532"/>
    </source>
</evidence>
<keyword evidence="3" id="KW-1185">Reference proteome</keyword>
<gene>
    <name evidence="2" type="ORF">AAE02nite_47060</name>
</gene>
<proteinExistence type="predicted"/>
<sequence length="137" mass="14101">MKTKMIFLALTLVALFSVNSAFSQNPHFLKPPVFTDNGTTLTATGSIVGLGANITITVILTTTGTATTECTNPGGNVAPGQTKTGAITVSGDFTSDKNGRVNYTLTTNAPAPGPCPNGQWTGRVTGVTFVNSSVTFE</sequence>
<accession>A0A512B501</accession>
<evidence type="ECO:0000313" key="2">
    <source>
        <dbReference type="EMBL" id="GEO07042.1"/>
    </source>
</evidence>
<name>A0A512B501_9BACT</name>
<keyword evidence="1" id="KW-0732">Signal</keyword>
<dbReference type="AlphaFoldDB" id="A0A512B501"/>
<reference evidence="2 3" key="1">
    <citation type="submission" date="2019-07" db="EMBL/GenBank/DDBJ databases">
        <title>Whole genome shotgun sequence of Adhaeribacter aerolatus NBRC 106133.</title>
        <authorList>
            <person name="Hosoyama A."/>
            <person name="Uohara A."/>
            <person name="Ohji S."/>
            <person name="Ichikawa N."/>
        </authorList>
    </citation>
    <scope>NUCLEOTIDE SEQUENCE [LARGE SCALE GENOMIC DNA]</scope>
    <source>
        <strain evidence="2 3">NBRC 106133</strain>
    </source>
</reference>
<protein>
    <submittedName>
        <fullName evidence="2">Uncharacterized protein</fullName>
    </submittedName>
</protein>
<organism evidence="2 3">
    <name type="scientific">Adhaeribacter aerolatus</name>
    <dbReference type="NCBI Taxonomy" id="670289"/>
    <lineage>
        <taxon>Bacteria</taxon>
        <taxon>Pseudomonadati</taxon>
        <taxon>Bacteroidota</taxon>
        <taxon>Cytophagia</taxon>
        <taxon>Cytophagales</taxon>
        <taxon>Hymenobacteraceae</taxon>
        <taxon>Adhaeribacter</taxon>
    </lineage>
</organism>
<evidence type="ECO:0000256" key="1">
    <source>
        <dbReference type="SAM" id="SignalP"/>
    </source>
</evidence>
<dbReference type="EMBL" id="BJYS01000049">
    <property type="protein sequence ID" value="GEO07042.1"/>
    <property type="molecule type" value="Genomic_DNA"/>
</dbReference>